<dbReference type="Pfam" id="PF14070">
    <property type="entry name" value="YjfB_motility"/>
    <property type="match status" value="1"/>
</dbReference>
<protein>
    <submittedName>
        <fullName evidence="1">Putative motility protein</fullName>
    </submittedName>
</protein>
<dbReference type="InterPro" id="IPR025906">
    <property type="entry name" value="YjfB_motility"/>
</dbReference>
<evidence type="ECO:0000313" key="2">
    <source>
        <dbReference type="Proteomes" id="UP000184465"/>
    </source>
</evidence>
<accession>A0A1M6L7N6</accession>
<dbReference type="EMBL" id="FRAG01000005">
    <property type="protein sequence ID" value="SHJ67187.1"/>
    <property type="molecule type" value="Genomic_DNA"/>
</dbReference>
<dbReference type="AlphaFoldDB" id="A0A1M6L7N6"/>
<dbReference type="Proteomes" id="UP000184465">
    <property type="component" value="Unassembled WGS sequence"/>
</dbReference>
<keyword evidence="2" id="KW-1185">Reference proteome</keyword>
<proteinExistence type="predicted"/>
<gene>
    <name evidence="1" type="ORF">SAMN02745912_00702</name>
</gene>
<organism evidence="1 2">
    <name type="scientific">Paramaledivibacter caminithermalis (strain DSM 15212 / CIP 107654 / DViRD3)</name>
    <name type="common">Clostridium caminithermale</name>
    <dbReference type="NCBI Taxonomy" id="1121301"/>
    <lineage>
        <taxon>Bacteria</taxon>
        <taxon>Bacillati</taxon>
        <taxon>Bacillota</taxon>
        <taxon>Clostridia</taxon>
        <taxon>Peptostreptococcales</taxon>
        <taxon>Caminicellaceae</taxon>
        <taxon>Paramaledivibacter</taxon>
    </lineage>
</organism>
<sequence>MGISSFQTENLQSLQSTLSIAAIDMAIGQDAQSMTAMVEDMEQISKALERSVTPHKGGSIDIKL</sequence>
<name>A0A1M6L7N6_PARC5</name>
<dbReference type="RefSeq" id="WP_165613017.1">
    <property type="nucleotide sequence ID" value="NZ_FRAG01000005.1"/>
</dbReference>
<dbReference type="STRING" id="1121301.SAMN02745912_00702"/>
<evidence type="ECO:0000313" key="1">
    <source>
        <dbReference type="EMBL" id="SHJ67187.1"/>
    </source>
</evidence>
<reference evidence="2" key="1">
    <citation type="submission" date="2016-11" db="EMBL/GenBank/DDBJ databases">
        <authorList>
            <person name="Varghese N."/>
            <person name="Submissions S."/>
        </authorList>
    </citation>
    <scope>NUCLEOTIDE SEQUENCE [LARGE SCALE GENOMIC DNA]</scope>
    <source>
        <strain evidence="2">DSM 15212 / CIP 107654 / DViRD3</strain>
    </source>
</reference>